<reference evidence="9" key="1">
    <citation type="journal article" date="2021" name="PeerJ">
        <title>Extensive microbial diversity within the chicken gut microbiome revealed by metagenomics and culture.</title>
        <authorList>
            <person name="Gilroy R."/>
            <person name="Ravi A."/>
            <person name="Getino M."/>
            <person name="Pursley I."/>
            <person name="Horton D.L."/>
            <person name="Alikhan N.F."/>
            <person name="Baker D."/>
            <person name="Gharbi K."/>
            <person name="Hall N."/>
            <person name="Watson M."/>
            <person name="Adriaenssens E.M."/>
            <person name="Foster-Nyarko E."/>
            <person name="Jarju S."/>
            <person name="Secka A."/>
            <person name="Antonio M."/>
            <person name="Oren A."/>
            <person name="Chaudhuri R.R."/>
            <person name="La Ragione R."/>
            <person name="Hildebrand F."/>
            <person name="Pallen M.J."/>
        </authorList>
    </citation>
    <scope>NUCLEOTIDE SEQUENCE</scope>
    <source>
        <strain evidence="9">ChiBcec21-2208</strain>
    </source>
</reference>
<evidence type="ECO:0000256" key="7">
    <source>
        <dbReference type="RuleBase" id="RU363032"/>
    </source>
</evidence>
<keyword evidence="3" id="KW-1003">Cell membrane</keyword>
<evidence type="ECO:0000256" key="3">
    <source>
        <dbReference type="ARBA" id="ARBA00022475"/>
    </source>
</evidence>
<dbReference type="PANTHER" id="PTHR43227">
    <property type="entry name" value="BLL4140 PROTEIN"/>
    <property type="match status" value="1"/>
</dbReference>
<keyword evidence="5 7" id="KW-1133">Transmembrane helix</keyword>
<dbReference type="GO" id="GO:0055085">
    <property type="term" value="P:transmembrane transport"/>
    <property type="evidence" value="ECO:0007669"/>
    <property type="project" value="InterPro"/>
</dbReference>
<sequence>MNKEKTVSSAEPRRKRKRWSRDDTELTLLGLPATIWFAVFCYLPMFGLIISFKDFKLIPGKGFLASLFQSEWCGFKNFNFFLSSNTFGMLLRNTILYNLVFIVINLVLPVTLAILINQLYSKRASKCYQTMMFFPYFMSWVVVSYFVYAFLNPDKGLANNVITSLGGEKVMWYSAPVYWPFILAFMSTWKSLGYNMVVYLASITGIDNTLYEAAILDGATKWQQAKYITIPSIKPMIIMMFILNIGKIFYSDFGLFYQVTQGVPASLYNVASTFDTFIYQALQSSASIGQTAAAGLFQAACCCITILVANFIVSKLDADSAII</sequence>
<keyword evidence="6 7" id="KW-0472">Membrane</keyword>
<evidence type="ECO:0000256" key="1">
    <source>
        <dbReference type="ARBA" id="ARBA00004651"/>
    </source>
</evidence>
<dbReference type="InterPro" id="IPR050809">
    <property type="entry name" value="UgpAE/MalFG_permease"/>
</dbReference>
<feature type="domain" description="ABC transmembrane type-1" evidence="8">
    <location>
        <begin position="91"/>
        <end position="309"/>
    </location>
</feature>
<accession>A0A921IIE6</accession>
<feature type="transmembrane region" description="Helical" evidence="7">
    <location>
        <begin position="26"/>
        <end position="50"/>
    </location>
</feature>
<comment type="subcellular location">
    <subcellularLocation>
        <location evidence="1 7">Cell membrane</location>
        <topology evidence="1 7">Multi-pass membrane protein</topology>
    </subcellularLocation>
</comment>
<evidence type="ECO:0000256" key="2">
    <source>
        <dbReference type="ARBA" id="ARBA00022448"/>
    </source>
</evidence>
<feature type="transmembrane region" description="Helical" evidence="7">
    <location>
        <begin position="171"/>
        <end position="189"/>
    </location>
</feature>
<feature type="transmembrane region" description="Helical" evidence="7">
    <location>
        <begin position="292"/>
        <end position="313"/>
    </location>
</feature>
<dbReference type="InterPro" id="IPR035906">
    <property type="entry name" value="MetI-like_sf"/>
</dbReference>
<evidence type="ECO:0000313" key="9">
    <source>
        <dbReference type="EMBL" id="HJG27661.1"/>
    </source>
</evidence>
<dbReference type="EMBL" id="DYVE01000083">
    <property type="protein sequence ID" value="HJG27661.1"/>
    <property type="molecule type" value="Genomic_DNA"/>
</dbReference>
<feature type="transmembrane region" description="Helical" evidence="7">
    <location>
        <begin position="132"/>
        <end position="151"/>
    </location>
</feature>
<reference evidence="9" key="2">
    <citation type="submission" date="2021-09" db="EMBL/GenBank/DDBJ databases">
        <authorList>
            <person name="Gilroy R."/>
        </authorList>
    </citation>
    <scope>NUCLEOTIDE SEQUENCE</scope>
    <source>
        <strain evidence="9">ChiBcec21-2208</strain>
    </source>
</reference>
<organism evidence="9 10">
    <name type="scientific">Subdoligranulum variabile</name>
    <dbReference type="NCBI Taxonomy" id="214851"/>
    <lineage>
        <taxon>Bacteria</taxon>
        <taxon>Bacillati</taxon>
        <taxon>Bacillota</taxon>
        <taxon>Clostridia</taxon>
        <taxon>Eubacteriales</taxon>
        <taxon>Oscillospiraceae</taxon>
        <taxon>Subdoligranulum</taxon>
    </lineage>
</organism>
<dbReference type="SUPFAM" id="SSF161098">
    <property type="entry name" value="MetI-like"/>
    <property type="match status" value="1"/>
</dbReference>
<keyword evidence="2 7" id="KW-0813">Transport</keyword>
<comment type="caution">
    <text evidence="9">The sequence shown here is derived from an EMBL/GenBank/DDBJ whole genome shotgun (WGS) entry which is preliminary data.</text>
</comment>
<evidence type="ECO:0000256" key="6">
    <source>
        <dbReference type="ARBA" id="ARBA00023136"/>
    </source>
</evidence>
<dbReference type="PROSITE" id="PS50928">
    <property type="entry name" value="ABC_TM1"/>
    <property type="match status" value="1"/>
</dbReference>
<evidence type="ECO:0000259" key="8">
    <source>
        <dbReference type="PROSITE" id="PS50928"/>
    </source>
</evidence>
<feature type="transmembrane region" description="Helical" evidence="7">
    <location>
        <begin position="236"/>
        <end position="257"/>
    </location>
</feature>
<dbReference type="Gene3D" id="1.10.3720.10">
    <property type="entry name" value="MetI-like"/>
    <property type="match status" value="1"/>
</dbReference>
<keyword evidence="4 7" id="KW-0812">Transmembrane</keyword>
<proteinExistence type="inferred from homology"/>
<dbReference type="AlphaFoldDB" id="A0A921IIE6"/>
<comment type="similarity">
    <text evidence="7">Belongs to the binding-protein-dependent transport system permease family.</text>
</comment>
<dbReference type="Proteomes" id="UP000782880">
    <property type="component" value="Unassembled WGS sequence"/>
</dbReference>
<evidence type="ECO:0000256" key="4">
    <source>
        <dbReference type="ARBA" id="ARBA00022692"/>
    </source>
</evidence>
<evidence type="ECO:0000313" key="10">
    <source>
        <dbReference type="Proteomes" id="UP000782880"/>
    </source>
</evidence>
<dbReference type="InterPro" id="IPR000515">
    <property type="entry name" value="MetI-like"/>
</dbReference>
<protein>
    <submittedName>
        <fullName evidence="9">ABC transporter permease subunit</fullName>
    </submittedName>
</protein>
<dbReference type="PANTHER" id="PTHR43227:SF11">
    <property type="entry name" value="BLL4140 PROTEIN"/>
    <property type="match status" value="1"/>
</dbReference>
<name>A0A921IIE6_9FIRM</name>
<dbReference type="Pfam" id="PF00528">
    <property type="entry name" value="BPD_transp_1"/>
    <property type="match status" value="1"/>
</dbReference>
<dbReference type="CDD" id="cd06261">
    <property type="entry name" value="TM_PBP2"/>
    <property type="match status" value="1"/>
</dbReference>
<dbReference type="GO" id="GO:0005886">
    <property type="term" value="C:plasma membrane"/>
    <property type="evidence" value="ECO:0007669"/>
    <property type="project" value="UniProtKB-SubCell"/>
</dbReference>
<gene>
    <name evidence="9" type="ORF">K8V20_03325</name>
</gene>
<evidence type="ECO:0000256" key="5">
    <source>
        <dbReference type="ARBA" id="ARBA00022989"/>
    </source>
</evidence>
<feature type="transmembrane region" description="Helical" evidence="7">
    <location>
        <begin position="95"/>
        <end position="120"/>
    </location>
</feature>